<feature type="binding site" evidence="8">
    <location>
        <position position="132"/>
    </location>
    <ligand>
        <name>Zn(2+)</name>
        <dbReference type="ChEBI" id="CHEBI:29105"/>
    </ligand>
</feature>
<evidence type="ECO:0000256" key="1">
    <source>
        <dbReference type="ARBA" id="ARBA00000757"/>
    </source>
</evidence>
<feature type="binding site" evidence="8">
    <location>
        <position position="256"/>
    </location>
    <ligand>
        <name>Zn(2+)</name>
        <dbReference type="ChEBI" id="CHEBI:29105"/>
    </ligand>
</feature>
<evidence type="ECO:0000256" key="5">
    <source>
        <dbReference type="ARBA" id="ARBA00022833"/>
    </source>
</evidence>
<organism evidence="10 11">
    <name type="scientific">Actinoplanes italicus</name>
    <dbReference type="NCBI Taxonomy" id="113567"/>
    <lineage>
        <taxon>Bacteria</taxon>
        <taxon>Bacillati</taxon>
        <taxon>Actinomycetota</taxon>
        <taxon>Actinomycetes</taxon>
        <taxon>Micromonosporales</taxon>
        <taxon>Micromonosporaceae</taxon>
        <taxon>Actinoplanes</taxon>
    </lineage>
</organism>
<dbReference type="GO" id="GO:0009298">
    <property type="term" value="P:GDP-mannose biosynthetic process"/>
    <property type="evidence" value="ECO:0007669"/>
    <property type="project" value="InterPro"/>
</dbReference>
<feature type="active site" evidence="7">
    <location>
        <position position="275"/>
    </location>
</feature>
<dbReference type="PIRSF" id="PIRSF001480">
    <property type="entry name" value="Mannose-6-phosphate_isomerase"/>
    <property type="match status" value="1"/>
</dbReference>
<evidence type="ECO:0000256" key="2">
    <source>
        <dbReference type="ARBA" id="ARBA00010772"/>
    </source>
</evidence>
<evidence type="ECO:0000313" key="11">
    <source>
        <dbReference type="Proteomes" id="UP000239415"/>
    </source>
</evidence>
<feature type="domain" description="Phosphomannose isomerase type I catalytic" evidence="9">
    <location>
        <begin position="4"/>
        <end position="147"/>
    </location>
</feature>
<dbReference type="PRINTS" id="PR00714">
    <property type="entry name" value="MAN6PISMRASE"/>
</dbReference>
<keyword evidence="4 8" id="KW-0479">Metal-binding</keyword>
<dbReference type="EMBL" id="PVMZ01000001">
    <property type="protein sequence ID" value="PRX25660.1"/>
    <property type="molecule type" value="Genomic_DNA"/>
</dbReference>
<comment type="caution">
    <text evidence="10">The sequence shown here is derived from an EMBL/GenBank/DDBJ whole genome shotgun (WGS) entry which is preliminary data.</text>
</comment>
<comment type="cofactor">
    <cofactor evidence="8">
        <name>Zn(2+)</name>
        <dbReference type="ChEBI" id="CHEBI:29105"/>
    </cofactor>
    <text evidence="8">Binds 1 zinc ion per subunit.</text>
</comment>
<dbReference type="InterPro" id="IPR011051">
    <property type="entry name" value="RmlC_Cupin_sf"/>
</dbReference>
<evidence type="ECO:0000256" key="6">
    <source>
        <dbReference type="ARBA" id="ARBA00023235"/>
    </source>
</evidence>
<comment type="similarity">
    <text evidence="2">Belongs to the mannose-6-phosphate isomerase type 1 family.</text>
</comment>
<sequence>MTVYPLTGVIRPYAWGSRTAIAELQGRPAPTEGPEAELWLGAHPGDPSTVPGPDGPVDLIRLIGDDPAGQLGDDVVSTFGTRLPYLMKVLAAAAPLSLQAHPDAEYAKQAYARQEADPAAPKNYTDAHHKPEMLVALTPFEALCGFRSPAVAAAVISGFQLPRLEPVVTALHAGDLAEAVRLLLTWPVGDRAALVDDVVAAARAIPDGHEHADSFRLATDVADHYPGDPGVLVALLLNLVRLAPGEAIWMPAGNLHAYLSGLGVELMAASDNVLRGGLTPKRVDVDELMRVLRFEVLEDPLLPATPVEPGVDTWTVPVGDFVLHRIELDGTRPPIEVPTRGPRIVLCTEGTVFAGQSEDGTPVELGPGAAAYVPAAAGAIKVAGTGRLFVAAVPTVQG</sequence>
<dbReference type="AlphaFoldDB" id="A0A2T0KPK4"/>
<keyword evidence="5 8" id="KW-0862">Zinc</keyword>
<gene>
    <name evidence="10" type="ORF">CLV67_101379</name>
</gene>
<dbReference type="Pfam" id="PF20511">
    <property type="entry name" value="PMI_typeI_cat"/>
    <property type="match status" value="1"/>
</dbReference>
<dbReference type="SUPFAM" id="SSF51182">
    <property type="entry name" value="RmlC-like cupins"/>
    <property type="match status" value="1"/>
</dbReference>
<dbReference type="Gene3D" id="1.10.441.10">
    <property type="entry name" value="Phosphomannose Isomerase, domain 2"/>
    <property type="match status" value="1"/>
</dbReference>
<dbReference type="InterPro" id="IPR014710">
    <property type="entry name" value="RmlC-like_jellyroll"/>
</dbReference>
<reference evidence="10 11" key="1">
    <citation type="submission" date="2018-03" db="EMBL/GenBank/DDBJ databases">
        <title>Genomic Encyclopedia of Archaeal and Bacterial Type Strains, Phase II (KMG-II): from individual species to whole genera.</title>
        <authorList>
            <person name="Goeker M."/>
        </authorList>
    </citation>
    <scope>NUCLEOTIDE SEQUENCE [LARGE SCALE GENOMIC DNA]</scope>
    <source>
        <strain evidence="10 11">DSM 43146</strain>
    </source>
</reference>
<comment type="catalytic activity">
    <reaction evidence="1">
        <text>D-mannose 6-phosphate = D-fructose 6-phosphate</text>
        <dbReference type="Rhea" id="RHEA:12356"/>
        <dbReference type="ChEBI" id="CHEBI:58735"/>
        <dbReference type="ChEBI" id="CHEBI:61527"/>
        <dbReference type="EC" id="5.3.1.8"/>
    </reaction>
</comment>
<feature type="binding site" evidence="8">
    <location>
        <position position="101"/>
    </location>
    <ligand>
        <name>Zn(2+)</name>
        <dbReference type="ChEBI" id="CHEBI:29105"/>
    </ligand>
</feature>
<dbReference type="EC" id="5.3.1.8" evidence="3"/>
<evidence type="ECO:0000256" key="3">
    <source>
        <dbReference type="ARBA" id="ARBA00011956"/>
    </source>
</evidence>
<dbReference type="InterPro" id="IPR001250">
    <property type="entry name" value="Man6P_Isoase-1"/>
</dbReference>
<dbReference type="InterPro" id="IPR046457">
    <property type="entry name" value="PMI_typeI_cat"/>
</dbReference>
<protein>
    <recommendedName>
        <fullName evidence="3">mannose-6-phosphate isomerase</fullName>
        <ecNumber evidence="3">5.3.1.8</ecNumber>
    </recommendedName>
</protein>
<name>A0A2T0KPK4_9ACTN</name>
<dbReference type="NCBIfam" id="TIGR00218">
    <property type="entry name" value="manA"/>
    <property type="match status" value="1"/>
</dbReference>
<keyword evidence="11" id="KW-1185">Reference proteome</keyword>
<keyword evidence="6 10" id="KW-0413">Isomerase</keyword>
<evidence type="ECO:0000256" key="4">
    <source>
        <dbReference type="ARBA" id="ARBA00022723"/>
    </source>
</evidence>
<dbReference type="GO" id="GO:0008270">
    <property type="term" value="F:zinc ion binding"/>
    <property type="evidence" value="ECO:0007669"/>
    <property type="project" value="InterPro"/>
</dbReference>
<evidence type="ECO:0000313" key="10">
    <source>
        <dbReference type="EMBL" id="PRX25660.1"/>
    </source>
</evidence>
<evidence type="ECO:0000259" key="9">
    <source>
        <dbReference type="Pfam" id="PF20511"/>
    </source>
</evidence>
<dbReference type="GO" id="GO:0005975">
    <property type="term" value="P:carbohydrate metabolic process"/>
    <property type="evidence" value="ECO:0007669"/>
    <property type="project" value="InterPro"/>
</dbReference>
<dbReference type="GO" id="GO:0005829">
    <property type="term" value="C:cytosol"/>
    <property type="evidence" value="ECO:0007669"/>
    <property type="project" value="TreeGrafter"/>
</dbReference>
<dbReference type="RefSeq" id="WP_373873131.1">
    <property type="nucleotide sequence ID" value="NZ_BOMO01000023.1"/>
</dbReference>
<evidence type="ECO:0000256" key="8">
    <source>
        <dbReference type="PIRSR" id="PIRSR001480-2"/>
    </source>
</evidence>
<dbReference type="GO" id="GO:0004476">
    <property type="term" value="F:mannose-6-phosphate isomerase activity"/>
    <property type="evidence" value="ECO:0007669"/>
    <property type="project" value="UniProtKB-EC"/>
</dbReference>
<proteinExistence type="inferred from homology"/>
<dbReference type="PANTHER" id="PTHR10309:SF0">
    <property type="entry name" value="MANNOSE-6-PHOSPHATE ISOMERASE"/>
    <property type="match status" value="1"/>
</dbReference>
<dbReference type="CDD" id="cd07011">
    <property type="entry name" value="cupin_PMI_type_I_N"/>
    <property type="match status" value="1"/>
</dbReference>
<accession>A0A2T0KPK4</accession>
<evidence type="ECO:0000256" key="7">
    <source>
        <dbReference type="PIRSR" id="PIRSR001480-1"/>
    </source>
</evidence>
<dbReference type="Proteomes" id="UP000239415">
    <property type="component" value="Unassembled WGS sequence"/>
</dbReference>
<dbReference type="Gene3D" id="2.60.120.10">
    <property type="entry name" value="Jelly Rolls"/>
    <property type="match status" value="2"/>
</dbReference>
<feature type="binding site" evidence="8">
    <location>
        <position position="99"/>
    </location>
    <ligand>
        <name>Zn(2+)</name>
        <dbReference type="ChEBI" id="CHEBI:29105"/>
    </ligand>
</feature>
<dbReference type="PANTHER" id="PTHR10309">
    <property type="entry name" value="MANNOSE-6-PHOSPHATE ISOMERASE"/>
    <property type="match status" value="1"/>
</dbReference>
<dbReference type="InterPro" id="IPR016305">
    <property type="entry name" value="Mannose-6-P_Isomerase"/>
</dbReference>